<organism evidence="2 3">
    <name type="scientific">Diatrype stigma</name>
    <dbReference type="NCBI Taxonomy" id="117547"/>
    <lineage>
        <taxon>Eukaryota</taxon>
        <taxon>Fungi</taxon>
        <taxon>Dikarya</taxon>
        <taxon>Ascomycota</taxon>
        <taxon>Pezizomycotina</taxon>
        <taxon>Sordariomycetes</taxon>
        <taxon>Xylariomycetidae</taxon>
        <taxon>Xylariales</taxon>
        <taxon>Diatrypaceae</taxon>
        <taxon>Diatrype</taxon>
    </lineage>
</organism>
<evidence type="ECO:0000259" key="1">
    <source>
        <dbReference type="PROSITE" id="PS50181"/>
    </source>
</evidence>
<dbReference type="InterPro" id="IPR001810">
    <property type="entry name" value="F-box_dom"/>
</dbReference>
<proteinExistence type="predicted"/>
<comment type="caution">
    <text evidence="2">The sequence shown here is derived from an EMBL/GenBank/DDBJ whole genome shotgun (WGS) entry which is preliminary data.</text>
</comment>
<dbReference type="PROSITE" id="PS50181">
    <property type="entry name" value="FBOX"/>
    <property type="match status" value="1"/>
</dbReference>
<protein>
    <recommendedName>
        <fullName evidence="1">F-box domain-containing protein</fullName>
    </recommendedName>
</protein>
<dbReference type="Proteomes" id="UP001320420">
    <property type="component" value="Unassembled WGS sequence"/>
</dbReference>
<name>A0AAN9UQB2_9PEZI</name>
<dbReference type="AlphaFoldDB" id="A0AAN9UQB2"/>
<feature type="domain" description="F-box" evidence="1">
    <location>
        <begin position="1"/>
        <end position="56"/>
    </location>
</feature>
<evidence type="ECO:0000313" key="2">
    <source>
        <dbReference type="EMBL" id="KAK7751918.1"/>
    </source>
</evidence>
<accession>A0AAN9UQB2</accession>
<dbReference type="EMBL" id="JAKJXP020000044">
    <property type="protein sequence ID" value="KAK7751918.1"/>
    <property type="molecule type" value="Genomic_DNA"/>
</dbReference>
<evidence type="ECO:0000313" key="3">
    <source>
        <dbReference type="Proteomes" id="UP001320420"/>
    </source>
</evidence>
<gene>
    <name evidence="2" type="ORF">SLS62_006219</name>
</gene>
<reference evidence="2 3" key="1">
    <citation type="submission" date="2024-02" db="EMBL/GenBank/DDBJ databases">
        <title>De novo assembly and annotation of 12 fungi associated with fruit tree decline syndrome in Ontario, Canada.</title>
        <authorList>
            <person name="Sulman M."/>
            <person name="Ellouze W."/>
            <person name="Ilyukhin E."/>
        </authorList>
    </citation>
    <scope>NUCLEOTIDE SEQUENCE [LARGE SCALE GENOMIC DNA]</scope>
    <source>
        <strain evidence="2 3">M11/M66-122</strain>
    </source>
</reference>
<sequence length="273" mass="31043">MAGFHDLPTEAFVLILDWLKIIDLQSLILSQRTNRQFRSIVQDALSSRENRGWERRSQWAGSPRIHPLWQSKFRGLFHSADALTTKDRQRLVFLTLDGDHTLPFRQLSWAQDEMKRSSYLRPEASWRAMSVTIGCAPITHLDLVKTYSTSDGTRDTVDYCQVDIPSSGLTMGMFYDLLLSEGVTYGCDTGCWELLLGKRLRSYDALVEYECFIADDEELVESGEPSRQAAILSVSGGSGCDVNLEREAWIPHPIGKNPLTLFPWQGPKPYFVF</sequence>
<keyword evidence="3" id="KW-1185">Reference proteome</keyword>